<dbReference type="NCBIfam" id="TIGR00247">
    <property type="entry name" value="endolytic transglycosylase MltG"/>
    <property type="match status" value="1"/>
</dbReference>
<accession>A0ABP5X9W0</accession>
<gene>
    <name evidence="7 9" type="primary">mltG</name>
    <name evidence="9" type="ORF">GCM10010191_72370</name>
</gene>
<feature type="compositionally biased region" description="Basic and acidic residues" evidence="8">
    <location>
        <begin position="24"/>
        <end position="42"/>
    </location>
</feature>
<protein>
    <recommendedName>
        <fullName evidence="7">Endolytic murein transglycosylase</fullName>
        <ecNumber evidence="7">4.2.2.29</ecNumber>
    </recommendedName>
    <alternativeName>
        <fullName evidence="7">Peptidoglycan lytic transglycosylase</fullName>
    </alternativeName>
    <alternativeName>
        <fullName evidence="7">Peptidoglycan polymerization terminase</fullName>
    </alternativeName>
</protein>
<keyword evidence="6 7" id="KW-0961">Cell wall biogenesis/degradation</keyword>
<comment type="catalytic activity">
    <reaction evidence="7">
        <text>a peptidoglycan chain = a peptidoglycan chain with N-acetyl-1,6-anhydromuramyl-[peptide] at the reducing end + a peptidoglycan chain with N-acetylglucosamine at the non-reducing end.</text>
        <dbReference type="EC" id="4.2.2.29"/>
    </reaction>
</comment>
<dbReference type="CDD" id="cd08010">
    <property type="entry name" value="MltG_like"/>
    <property type="match status" value="1"/>
</dbReference>
<evidence type="ECO:0000256" key="4">
    <source>
        <dbReference type="ARBA" id="ARBA00023136"/>
    </source>
</evidence>
<dbReference type="PANTHER" id="PTHR30518">
    <property type="entry name" value="ENDOLYTIC MUREIN TRANSGLYCOSYLASE"/>
    <property type="match status" value="1"/>
</dbReference>
<organism evidence="9 10">
    <name type="scientific">Actinomadura vinacea</name>
    <dbReference type="NCBI Taxonomy" id="115336"/>
    <lineage>
        <taxon>Bacteria</taxon>
        <taxon>Bacillati</taxon>
        <taxon>Actinomycetota</taxon>
        <taxon>Actinomycetes</taxon>
        <taxon>Streptosporangiales</taxon>
        <taxon>Thermomonosporaceae</taxon>
        <taxon>Actinomadura</taxon>
    </lineage>
</organism>
<sequence length="417" mass="45778">MSNLDLFPDSDPYGSDPYGAEPYADQHADPYADPYDEREARPPRAGGRGGRAGRRQQRQRQRRRRRNSRAAFLFAMAFLVAVVGSGGVLGAAWLDQRMNPPDYTGQGTGTVTVQIKDGDSGSTIAATLLSHQVVKSTKAFVSVYGDNPKAAGIQPGFYQMRKQMSSAAAMALLLNPKSRAGNQITIPEGLRAVQVAQQLAGKTGIPLRDFQRVLSRPTGLGLPSSAKGKVEGYLFPGQYNLNPNASAREILKAMVDRFNQFTQRSDLVVRAQRANRPVADVITMASLIQAESGRPEDMPKISRVIYNRLKKKPIPMFLKFDSTTLYGLGKFGIVASNQDIRSKNPYNTYNYAGLPPGPISNPGETAIDAVFEPEAGNWLWFVATDPKNRVTEYAEDEAEFNRLKQKLNKYLAENGGN</sequence>
<keyword evidence="10" id="KW-1185">Reference proteome</keyword>
<evidence type="ECO:0000256" key="2">
    <source>
        <dbReference type="ARBA" id="ARBA00022692"/>
    </source>
</evidence>
<feature type="region of interest" description="Disordered" evidence="8">
    <location>
        <begin position="1"/>
        <end position="66"/>
    </location>
</feature>
<evidence type="ECO:0000256" key="7">
    <source>
        <dbReference type="HAMAP-Rule" id="MF_02065"/>
    </source>
</evidence>
<proteinExistence type="inferred from homology"/>
<reference evidence="10" key="1">
    <citation type="journal article" date="2019" name="Int. J. Syst. Evol. Microbiol.">
        <title>The Global Catalogue of Microorganisms (GCM) 10K type strain sequencing project: providing services to taxonomists for standard genome sequencing and annotation.</title>
        <authorList>
            <consortium name="The Broad Institute Genomics Platform"/>
            <consortium name="The Broad Institute Genome Sequencing Center for Infectious Disease"/>
            <person name="Wu L."/>
            <person name="Ma J."/>
        </authorList>
    </citation>
    <scope>NUCLEOTIDE SEQUENCE [LARGE SCALE GENOMIC DNA]</scope>
    <source>
        <strain evidence="10">JCM 3325</strain>
    </source>
</reference>
<evidence type="ECO:0000256" key="1">
    <source>
        <dbReference type="ARBA" id="ARBA00022475"/>
    </source>
</evidence>
<evidence type="ECO:0000256" key="8">
    <source>
        <dbReference type="SAM" id="MobiDB-lite"/>
    </source>
</evidence>
<evidence type="ECO:0000256" key="6">
    <source>
        <dbReference type="ARBA" id="ARBA00023316"/>
    </source>
</evidence>
<dbReference type="HAMAP" id="MF_02065">
    <property type="entry name" value="MltG"/>
    <property type="match status" value="1"/>
</dbReference>
<name>A0ABP5X9W0_9ACTN</name>
<comment type="function">
    <text evidence="7">Functions as a peptidoglycan terminase that cleaves nascent peptidoglycan strands endolytically to terminate their elongation.</text>
</comment>
<dbReference type="InterPro" id="IPR003770">
    <property type="entry name" value="MLTG-like"/>
</dbReference>
<evidence type="ECO:0000256" key="3">
    <source>
        <dbReference type="ARBA" id="ARBA00022989"/>
    </source>
</evidence>
<evidence type="ECO:0000256" key="5">
    <source>
        <dbReference type="ARBA" id="ARBA00023239"/>
    </source>
</evidence>
<comment type="similarity">
    <text evidence="7">Belongs to the transglycosylase MltG family.</text>
</comment>
<feature type="compositionally biased region" description="Basic residues" evidence="8">
    <location>
        <begin position="51"/>
        <end position="66"/>
    </location>
</feature>
<dbReference type="Gene3D" id="3.30.1490.480">
    <property type="entry name" value="Endolytic murein transglycosylase"/>
    <property type="match status" value="2"/>
</dbReference>
<keyword evidence="5 7" id="KW-0456">Lyase</keyword>
<evidence type="ECO:0000313" key="10">
    <source>
        <dbReference type="Proteomes" id="UP001501231"/>
    </source>
</evidence>
<dbReference type="Pfam" id="PF02618">
    <property type="entry name" value="YceG"/>
    <property type="match status" value="1"/>
</dbReference>
<keyword evidence="2 7" id="KW-0812">Transmembrane</keyword>
<evidence type="ECO:0000313" key="9">
    <source>
        <dbReference type="EMBL" id="GAA2445133.1"/>
    </source>
</evidence>
<keyword evidence="1 7" id="KW-1003">Cell membrane</keyword>
<dbReference type="PANTHER" id="PTHR30518:SF2">
    <property type="entry name" value="ENDOLYTIC MUREIN TRANSGLYCOSYLASE"/>
    <property type="match status" value="1"/>
</dbReference>
<dbReference type="RefSeq" id="WP_344595205.1">
    <property type="nucleotide sequence ID" value="NZ_BAAARW010000028.1"/>
</dbReference>
<dbReference type="EMBL" id="BAAARW010000028">
    <property type="protein sequence ID" value="GAA2445133.1"/>
    <property type="molecule type" value="Genomic_DNA"/>
</dbReference>
<dbReference type="Proteomes" id="UP001501231">
    <property type="component" value="Unassembled WGS sequence"/>
</dbReference>
<feature type="transmembrane region" description="Helical" evidence="7">
    <location>
        <begin position="70"/>
        <end position="94"/>
    </location>
</feature>
<comment type="caution">
    <text evidence="9">The sequence shown here is derived from an EMBL/GenBank/DDBJ whole genome shotgun (WGS) entry which is preliminary data.</text>
</comment>
<dbReference type="EC" id="4.2.2.29" evidence="7"/>
<feature type="site" description="Important for catalytic activity" evidence="7">
    <location>
        <position position="291"/>
    </location>
</feature>
<keyword evidence="4 7" id="KW-0472">Membrane</keyword>
<comment type="subcellular location">
    <subcellularLocation>
        <location evidence="7">Cell membrane</location>
        <topology evidence="7">Single-pass membrane protein</topology>
    </subcellularLocation>
</comment>
<keyword evidence="3 7" id="KW-1133">Transmembrane helix</keyword>